<name>A0ABR4SRF7_BARQI</name>
<dbReference type="PROSITE" id="PS51257">
    <property type="entry name" value="PROKAR_LIPOPROTEIN"/>
    <property type="match status" value="1"/>
</dbReference>
<keyword evidence="4" id="KW-0732">Signal</keyword>
<comment type="caution">
    <text evidence="7">The sequence shown here is derived from an EMBL/GenBank/DDBJ whole genome shotgun (WGS) entry which is preliminary data.</text>
</comment>
<dbReference type="InterPro" id="IPR000914">
    <property type="entry name" value="SBP_5_dom"/>
</dbReference>
<protein>
    <recommendedName>
        <fullName evidence="6">Solute-binding protein family 5 domain-containing protein</fullName>
    </recommendedName>
</protein>
<feature type="domain" description="Solute-binding protein family 5" evidence="6">
    <location>
        <begin position="92"/>
        <end position="455"/>
    </location>
</feature>
<evidence type="ECO:0000313" key="7">
    <source>
        <dbReference type="EMBL" id="KEC67876.1"/>
    </source>
</evidence>
<gene>
    <name evidence="7" type="ORF">O7U_00033</name>
</gene>
<keyword evidence="5" id="KW-0812">Transmembrane</keyword>
<dbReference type="Gene3D" id="3.90.76.10">
    <property type="entry name" value="Dipeptide-binding Protein, Domain 1"/>
    <property type="match status" value="1"/>
</dbReference>
<feature type="transmembrane region" description="Helical" evidence="5">
    <location>
        <begin position="21"/>
        <end position="40"/>
    </location>
</feature>
<comment type="subcellular location">
    <subcellularLocation>
        <location evidence="1">Periplasm</location>
    </subcellularLocation>
</comment>
<dbReference type="EMBL" id="AHPD01000001">
    <property type="protein sequence ID" value="KEC67876.1"/>
    <property type="molecule type" value="Genomic_DNA"/>
</dbReference>
<dbReference type="PANTHER" id="PTHR30290">
    <property type="entry name" value="PERIPLASMIC BINDING COMPONENT OF ABC TRANSPORTER"/>
    <property type="match status" value="1"/>
</dbReference>
<comment type="similarity">
    <text evidence="2">Belongs to the bacterial solute-binding protein 5 family.</text>
</comment>
<evidence type="ECO:0000256" key="3">
    <source>
        <dbReference type="ARBA" id="ARBA00022448"/>
    </source>
</evidence>
<organism evidence="7 8">
    <name type="scientific">Bartonella quintana JK 68</name>
    <dbReference type="NCBI Taxonomy" id="1134503"/>
    <lineage>
        <taxon>Bacteria</taxon>
        <taxon>Pseudomonadati</taxon>
        <taxon>Pseudomonadota</taxon>
        <taxon>Alphaproteobacteria</taxon>
        <taxon>Hyphomicrobiales</taxon>
        <taxon>Bartonellaceae</taxon>
        <taxon>Bartonella</taxon>
    </lineage>
</organism>
<proteinExistence type="inferred from homology"/>
<dbReference type="Pfam" id="PF00496">
    <property type="entry name" value="SBP_bac_5"/>
    <property type="match status" value="1"/>
</dbReference>
<evidence type="ECO:0000256" key="4">
    <source>
        <dbReference type="ARBA" id="ARBA00022729"/>
    </source>
</evidence>
<dbReference type="Gene3D" id="3.40.190.10">
    <property type="entry name" value="Periplasmic binding protein-like II"/>
    <property type="match status" value="1"/>
</dbReference>
<evidence type="ECO:0000256" key="5">
    <source>
        <dbReference type="SAM" id="Phobius"/>
    </source>
</evidence>
<keyword evidence="3" id="KW-0813">Transport</keyword>
<keyword evidence="5" id="KW-0472">Membrane</keyword>
<sequence>MQKIKNAIVRNSVRKKGILKSFGVLLGAIGCLHISVPLALSGSSKDILVMAWNIDSISSFDPAQSVEVVTSELLTNICSALVQYDRNDPMKIRSAMAQSWDVFDGGKRIVFHLRHDLKFDDGRKATARDLAWSMQRIVKLGLSYAQSLISYGFTKNNVETNIQALDDKTLQLKLDKPYPLQLILTVIGQSYASALLDRQTLEANSVGGDMGNKYLATHSACVGPYKLERWIPGEQVVLQATQHYWGDDVPKIKQIVVQHVPESASQRLLLEKGDVDIARDLSSEDILDIEKRGGPIKISRVLRPQSVYLSLNNKNAIFANEKVRLALRYLIDYENLGKTVLKGIAIPRASYMPLGIPGALDEKEGVPFKFNLEKAKQLISEAGYPNGFKANLLVGSLTYMSSVAQSIQENARKIGIEFTIQKMAQTQLLSRVRNGNYDTAIMGWGSADPDGHPPSVNHVFNPDPTFTKKHSMHLAWRAGYYDENVNKMVIDTLFEQDQNKRIAQYRALQHYVLEHGPMVYLFQTYYTVGMGPAVKKWVWNTFRLYYNDAEKYAQLQE</sequence>
<dbReference type="InterPro" id="IPR039424">
    <property type="entry name" value="SBP_5"/>
</dbReference>
<dbReference type="SUPFAM" id="SSF53850">
    <property type="entry name" value="Periplasmic binding protein-like II"/>
    <property type="match status" value="1"/>
</dbReference>
<evidence type="ECO:0000256" key="1">
    <source>
        <dbReference type="ARBA" id="ARBA00004418"/>
    </source>
</evidence>
<dbReference type="InterPro" id="IPR030678">
    <property type="entry name" value="Peptide/Ni-bd"/>
</dbReference>
<evidence type="ECO:0000256" key="2">
    <source>
        <dbReference type="ARBA" id="ARBA00005695"/>
    </source>
</evidence>
<keyword evidence="8" id="KW-1185">Reference proteome</keyword>
<dbReference type="Proteomes" id="UP000027143">
    <property type="component" value="Unassembled WGS sequence"/>
</dbReference>
<evidence type="ECO:0000313" key="8">
    <source>
        <dbReference type="Proteomes" id="UP000027143"/>
    </source>
</evidence>
<keyword evidence="5" id="KW-1133">Transmembrane helix</keyword>
<dbReference type="PIRSF" id="PIRSF002741">
    <property type="entry name" value="MppA"/>
    <property type="match status" value="1"/>
</dbReference>
<evidence type="ECO:0000259" key="6">
    <source>
        <dbReference type="Pfam" id="PF00496"/>
    </source>
</evidence>
<accession>A0ABR4SRF7</accession>
<dbReference type="Gene3D" id="3.10.105.10">
    <property type="entry name" value="Dipeptide-binding Protein, Domain 3"/>
    <property type="match status" value="1"/>
</dbReference>
<reference evidence="7 8" key="1">
    <citation type="submission" date="2012-04" db="EMBL/GenBank/DDBJ databases">
        <title>The Genome Sequence of Bartonella quintana JK 68.</title>
        <authorList>
            <consortium name="The Broad Institute Genome Sequencing Platform"/>
            <consortium name="The Broad Institute Genome Sequencing Center for Infectious Disease"/>
            <person name="Feldgarden M."/>
            <person name="Kirby J."/>
            <person name="Kosoy M."/>
            <person name="Birtles R."/>
            <person name="Probert W.S."/>
            <person name="Chiaraviglio L."/>
            <person name="Walker B."/>
            <person name="Young S.K."/>
            <person name="Zeng Q."/>
            <person name="Gargeya S."/>
            <person name="Fitzgerald M."/>
            <person name="Haas B."/>
            <person name="Abouelleil A."/>
            <person name="Alvarado L."/>
            <person name="Arachchi H.M."/>
            <person name="Berlin A.M."/>
            <person name="Chapman S.B."/>
            <person name="Goldberg J."/>
            <person name="Griggs A."/>
            <person name="Gujja S."/>
            <person name="Hansen M."/>
            <person name="Howarth C."/>
            <person name="Imamovic A."/>
            <person name="Larimer J."/>
            <person name="McCowen C."/>
            <person name="Montmayeur A."/>
            <person name="Murphy C."/>
            <person name="Neiman D."/>
            <person name="Pearson M."/>
            <person name="Priest M."/>
            <person name="Roberts A."/>
            <person name="Saif S."/>
            <person name="Shea T."/>
            <person name="Sisk P."/>
            <person name="Sykes S."/>
            <person name="Wortman J."/>
            <person name="Nusbaum C."/>
            <person name="Birren B."/>
        </authorList>
    </citation>
    <scope>NUCLEOTIDE SEQUENCE [LARGE SCALE GENOMIC DNA]</scope>
    <source>
        <strain evidence="7 8">JK 68</strain>
    </source>
</reference>
<dbReference type="CDD" id="cd08512">
    <property type="entry name" value="PBP2_NikA_DppA_OppA_like_7"/>
    <property type="match status" value="1"/>
</dbReference>
<dbReference type="PANTHER" id="PTHR30290:SF10">
    <property type="entry name" value="PERIPLASMIC OLIGOPEPTIDE-BINDING PROTEIN-RELATED"/>
    <property type="match status" value="1"/>
</dbReference>